<feature type="compositionally biased region" description="Polar residues" evidence="1">
    <location>
        <begin position="40"/>
        <end position="54"/>
    </location>
</feature>
<proteinExistence type="predicted"/>
<gene>
    <name evidence="3" type="ORF">ODALV1_LOCUS4022</name>
</gene>
<dbReference type="Proteomes" id="UP001642540">
    <property type="component" value="Unassembled WGS sequence"/>
</dbReference>
<evidence type="ECO:0000313" key="3">
    <source>
        <dbReference type="EMBL" id="CAL8078178.1"/>
    </source>
</evidence>
<evidence type="ECO:0000256" key="2">
    <source>
        <dbReference type="SAM" id="SignalP"/>
    </source>
</evidence>
<sequence>MKTACLMLFLIGMTSAAIQQRASPVYTPVVSSTGVTSSTNASPLKPTSTGSTLMTPAPLPSVSPQPIAQARESVATDASMIQSTAVNPSTPSQNYYVYYYPNQKELPNGAVVGQPNSSSILNWNGWGDVAAGVGSLALVVVGGGILYSRYGTEVKSRALRELKDLTAEDAARMARGVLRALEKFNKPE</sequence>
<evidence type="ECO:0000313" key="4">
    <source>
        <dbReference type="Proteomes" id="UP001642540"/>
    </source>
</evidence>
<protein>
    <submittedName>
        <fullName evidence="3">Uncharacterized protein</fullName>
    </submittedName>
</protein>
<feature type="chain" id="PRO_5046184042" evidence="2">
    <location>
        <begin position="17"/>
        <end position="188"/>
    </location>
</feature>
<dbReference type="EMBL" id="CAXLJM020000013">
    <property type="protein sequence ID" value="CAL8078178.1"/>
    <property type="molecule type" value="Genomic_DNA"/>
</dbReference>
<feature type="compositionally biased region" description="Low complexity" evidence="1">
    <location>
        <begin position="29"/>
        <end position="39"/>
    </location>
</feature>
<feature type="region of interest" description="Disordered" evidence="1">
    <location>
        <begin position="29"/>
        <end position="64"/>
    </location>
</feature>
<keyword evidence="2" id="KW-0732">Signal</keyword>
<comment type="caution">
    <text evidence="3">The sequence shown here is derived from an EMBL/GenBank/DDBJ whole genome shotgun (WGS) entry which is preliminary data.</text>
</comment>
<organism evidence="3 4">
    <name type="scientific">Orchesella dallaii</name>
    <dbReference type="NCBI Taxonomy" id="48710"/>
    <lineage>
        <taxon>Eukaryota</taxon>
        <taxon>Metazoa</taxon>
        <taxon>Ecdysozoa</taxon>
        <taxon>Arthropoda</taxon>
        <taxon>Hexapoda</taxon>
        <taxon>Collembola</taxon>
        <taxon>Entomobryomorpha</taxon>
        <taxon>Entomobryoidea</taxon>
        <taxon>Orchesellidae</taxon>
        <taxon>Orchesellinae</taxon>
        <taxon>Orchesella</taxon>
    </lineage>
</organism>
<accession>A0ABP1PYR9</accession>
<name>A0ABP1PYR9_9HEXA</name>
<feature type="signal peptide" evidence="2">
    <location>
        <begin position="1"/>
        <end position="16"/>
    </location>
</feature>
<keyword evidence="4" id="KW-1185">Reference proteome</keyword>
<evidence type="ECO:0000256" key="1">
    <source>
        <dbReference type="SAM" id="MobiDB-lite"/>
    </source>
</evidence>
<reference evidence="3 4" key="1">
    <citation type="submission" date="2024-08" db="EMBL/GenBank/DDBJ databases">
        <authorList>
            <person name="Cucini C."/>
            <person name="Frati F."/>
        </authorList>
    </citation>
    <scope>NUCLEOTIDE SEQUENCE [LARGE SCALE GENOMIC DNA]</scope>
</reference>